<organism evidence="1">
    <name type="scientific">marine sediment metagenome</name>
    <dbReference type="NCBI Taxonomy" id="412755"/>
    <lineage>
        <taxon>unclassified sequences</taxon>
        <taxon>metagenomes</taxon>
        <taxon>ecological metagenomes</taxon>
    </lineage>
</organism>
<gene>
    <name evidence="1" type="ORF">S01H1_67778</name>
</gene>
<feature type="non-terminal residue" evidence="1">
    <location>
        <position position="126"/>
    </location>
</feature>
<reference evidence="1" key="1">
    <citation type="journal article" date="2014" name="Front. Microbiol.">
        <title>High frequency of phylogenetically diverse reductive dehalogenase-homologous genes in deep subseafloor sedimentary metagenomes.</title>
        <authorList>
            <person name="Kawai M."/>
            <person name="Futagami T."/>
            <person name="Toyoda A."/>
            <person name="Takaki Y."/>
            <person name="Nishi S."/>
            <person name="Hori S."/>
            <person name="Arai W."/>
            <person name="Tsubouchi T."/>
            <person name="Morono Y."/>
            <person name="Uchiyama I."/>
            <person name="Ito T."/>
            <person name="Fujiyama A."/>
            <person name="Inagaki F."/>
            <person name="Takami H."/>
        </authorList>
    </citation>
    <scope>NUCLEOTIDE SEQUENCE</scope>
    <source>
        <strain evidence="1">Expedition CK06-06</strain>
    </source>
</reference>
<name>X0XW12_9ZZZZ</name>
<dbReference type="EMBL" id="BARS01044912">
    <property type="protein sequence ID" value="GAG40778.1"/>
    <property type="molecule type" value="Genomic_DNA"/>
</dbReference>
<protein>
    <submittedName>
        <fullName evidence="1">Uncharacterized protein</fullName>
    </submittedName>
</protein>
<dbReference type="AlphaFoldDB" id="X0XW12"/>
<proteinExistence type="predicted"/>
<comment type="caution">
    <text evidence="1">The sequence shown here is derived from an EMBL/GenBank/DDBJ whole genome shotgun (WGS) entry which is preliminary data.</text>
</comment>
<accession>X0XW12</accession>
<evidence type="ECO:0000313" key="1">
    <source>
        <dbReference type="EMBL" id="GAG40778.1"/>
    </source>
</evidence>
<sequence>MKWIAKIAVAGLAMLILAPAAVAEDIFPPEYRGAPGSTCQEWDFMDGPASPVDVYFYPEPDGTSGITFNPYGMPTLLVDNMETGMGYYAPDFGPGPGGAWMDFDSMLVEVPNTGNWEDNTWKDLRI</sequence>